<accession>A0A2A5AUP2</accession>
<sequence length="451" mass="48898">MKFRLNRRSLLRGMVGSATVSMGIPLLDIFLNENGTAYADGSRVPVRFGTYFWGLGLTDTPAGGTRWVPEKIGSGYEVTPELKAIAGLKDKISVFSGFRAIPDTKPNLVHWSGHASILSGTAPSTTSRFEAASFDTRIADAIGTSTRFKSVNIDASVSRRPISYSTRSGSTFSSPDVTPLELYNRLFGEGYQDPNSDNWQPNPEIMLRQSVLSAVTDQRQALMKSIGKDDREKLDQYFSSVRDMENQLAVQLQRPEPREACILPRAPEELPKAASVDVVNANTKVMARLLAMGLACDQTRVFNFVHTGGTSETYIAGERKIYHQITHDEPTDTLLGYQPQSSKLAGLVMEGLGAFLEELDGVKEGDGTLLDNCLVMAFSDTGYAKIHSIDNIPILFAGGAGGRHKTGQHIHEEGSSVTRVSLTAMQLAGAPVGEFGTGSMRTSNPITEVIA</sequence>
<protein>
    <recommendedName>
        <fullName evidence="3">DUF1552 domain-containing protein</fullName>
    </recommendedName>
</protein>
<dbReference type="Proteomes" id="UP000218327">
    <property type="component" value="Unassembled WGS sequence"/>
</dbReference>
<dbReference type="AlphaFoldDB" id="A0A2A5AUP2"/>
<proteinExistence type="predicted"/>
<dbReference type="EMBL" id="NVVJ01000056">
    <property type="protein sequence ID" value="PCJ22586.1"/>
    <property type="molecule type" value="Genomic_DNA"/>
</dbReference>
<dbReference type="InterPro" id="IPR011447">
    <property type="entry name" value="DUF1552"/>
</dbReference>
<evidence type="ECO:0000313" key="1">
    <source>
        <dbReference type="EMBL" id="PCJ22586.1"/>
    </source>
</evidence>
<evidence type="ECO:0008006" key="3">
    <source>
        <dbReference type="Google" id="ProtNLM"/>
    </source>
</evidence>
<name>A0A2A5AUP2_9GAMM</name>
<evidence type="ECO:0000313" key="2">
    <source>
        <dbReference type="Proteomes" id="UP000218327"/>
    </source>
</evidence>
<gene>
    <name evidence="1" type="ORF">COA96_13945</name>
</gene>
<comment type="caution">
    <text evidence="1">The sequence shown here is derived from an EMBL/GenBank/DDBJ whole genome shotgun (WGS) entry which is preliminary data.</text>
</comment>
<organism evidence="1 2">
    <name type="scientific">SAR86 cluster bacterium</name>
    <dbReference type="NCBI Taxonomy" id="2030880"/>
    <lineage>
        <taxon>Bacteria</taxon>
        <taxon>Pseudomonadati</taxon>
        <taxon>Pseudomonadota</taxon>
        <taxon>Gammaproteobacteria</taxon>
        <taxon>SAR86 cluster</taxon>
    </lineage>
</organism>
<reference evidence="2" key="1">
    <citation type="submission" date="2017-08" db="EMBL/GenBank/DDBJ databases">
        <title>A dynamic microbial community with high functional redundancy inhabits the cold, oxic subseafloor aquifer.</title>
        <authorList>
            <person name="Tully B.J."/>
            <person name="Wheat C.G."/>
            <person name="Glazer B.T."/>
            <person name="Huber J.A."/>
        </authorList>
    </citation>
    <scope>NUCLEOTIDE SEQUENCE [LARGE SCALE GENOMIC DNA]</scope>
</reference>
<dbReference type="Pfam" id="PF07586">
    <property type="entry name" value="HXXSHH"/>
    <property type="match status" value="1"/>
</dbReference>